<keyword evidence="9" id="KW-1133">Transmembrane helix</keyword>
<feature type="chain" id="PRO_5020850265" description="Copper acquisition factor BIM1-like domain-containing protein" evidence="10">
    <location>
        <begin position="18"/>
        <end position="229"/>
    </location>
</feature>
<dbReference type="Proteomes" id="UP000309340">
    <property type="component" value="Unassembled WGS sequence"/>
</dbReference>
<evidence type="ECO:0000256" key="5">
    <source>
        <dbReference type="ARBA" id="ARBA00023136"/>
    </source>
</evidence>
<evidence type="ECO:0000313" key="13">
    <source>
        <dbReference type="Proteomes" id="UP000309340"/>
    </source>
</evidence>
<organism evidence="12 13">
    <name type="scientific">Friedmanniomyces simplex</name>
    <dbReference type="NCBI Taxonomy" id="329884"/>
    <lineage>
        <taxon>Eukaryota</taxon>
        <taxon>Fungi</taxon>
        <taxon>Dikarya</taxon>
        <taxon>Ascomycota</taxon>
        <taxon>Pezizomycotina</taxon>
        <taxon>Dothideomycetes</taxon>
        <taxon>Dothideomycetidae</taxon>
        <taxon>Mycosphaerellales</taxon>
        <taxon>Teratosphaeriaceae</taxon>
        <taxon>Friedmanniomyces</taxon>
    </lineage>
</organism>
<evidence type="ECO:0000259" key="11">
    <source>
        <dbReference type="Pfam" id="PF20238"/>
    </source>
</evidence>
<dbReference type="PANTHER" id="PTHR34992">
    <property type="entry name" value="HYPHAL ANASTAMOSIS-7 PROTEIN"/>
    <property type="match status" value="1"/>
</dbReference>
<comment type="subcellular location">
    <subcellularLocation>
        <location evidence="1">Cell membrane</location>
        <topology evidence="1">Lipid-anchor</topology>
        <topology evidence="1">GPI-anchor</topology>
    </subcellularLocation>
</comment>
<evidence type="ECO:0000256" key="6">
    <source>
        <dbReference type="ARBA" id="ARBA00023180"/>
    </source>
</evidence>
<protein>
    <recommendedName>
        <fullName evidence="11">Copper acquisition factor BIM1-like domain-containing protein</fullName>
    </recommendedName>
</protein>
<dbReference type="PANTHER" id="PTHR34992:SF1">
    <property type="entry name" value="COPPER ACQUISITION FACTOR BIM1-LIKE DOMAIN-CONTAINING PROTEIN"/>
    <property type="match status" value="1"/>
</dbReference>
<evidence type="ECO:0000313" key="12">
    <source>
        <dbReference type="EMBL" id="TKA72133.1"/>
    </source>
</evidence>
<evidence type="ECO:0000256" key="8">
    <source>
        <dbReference type="SAM" id="MobiDB-lite"/>
    </source>
</evidence>
<keyword evidence="7" id="KW-0449">Lipoprotein</keyword>
<dbReference type="InterPro" id="IPR046530">
    <property type="entry name" value="BIM1-like_dom"/>
</dbReference>
<evidence type="ECO:0000256" key="3">
    <source>
        <dbReference type="ARBA" id="ARBA00022622"/>
    </source>
</evidence>
<dbReference type="AlphaFoldDB" id="A0A4U0XAE2"/>
<feature type="transmembrane region" description="Helical" evidence="9">
    <location>
        <begin position="204"/>
        <end position="228"/>
    </location>
</feature>
<comment type="caution">
    <text evidence="12">The sequence shown here is derived from an EMBL/GenBank/DDBJ whole genome shotgun (WGS) entry which is preliminary data.</text>
</comment>
<dbReference type="OrthoDB" id="2146436at2759"/>
<keyword evidence="9" id="KW-0812">Transmembrane</keyword>
<keyword evidence="2" id="KW-1003">Cell membrane</keyword>
<name>A0A4U0XAE2_9PEZI</name>
<feature type="domain" description="Copper acquisition factor BIM1-like" evidence="11">
    <location>
        <begin position="16"/>
        <end position="154"/>
    </location>
</feature>
<keyword evidence="4 10" id="KW-0732">Signal</keyword>
<keyword evidence="6" id="KW-0325">Glycoprotein</keyword>
<dbReference type="CDD" id="cd21176">
    <property type="entry name" value="LPMO_auxiliary-like"/>
    <property type="match status" value="1"/>
</dbReference>
<evidence type="ECO:0000256" key="1">
    <source>
        <dbReference type="ARBA" id="ARBA00004609"/>
    </source>
</evidence>
<feature type="signal peptide" evidence="10">
    <location>
        <begin position="1"/>
        <end position="17"/>
    </location>
</feature>
<evidence type="ECO:0000256" key="10">
    <source>
        <dbReference type="SAM" id="SignalP"/>
    </source>
</evidence>
<evidence type="ECO:0000256" key="7">
    <source>
        <dbReference type="ARBA" id="ARBA00023288"/>
    </source>
</evidence>
<evidence type="ECO:0000256" key="9">
    <source>
        <dbReference type="SAM" id="Phobius"/>
    </source>
</evidence>
<accession>A0A4U0XAE2</accession>
<dbReference type="EMBL" id="NAJQ01000322">
    <property type="protein sequence ID" value="TKA72133.1"/>
    <property type="molecule type" value="Genomic_DNA"/>
</dbReference>
<feature type="region of interest" description="Disordered" evidence="8">
    <location>
        <begin position="170"/>
        <end position="199"/>
    </location>
</feature>
<keyword evidence="3" id="KW-0336">GPI-anchor</keyword>
<sequence>MLSRLLFAAAGASLISAHFILQWPETAGFDDDAEPQSPCGGATAILNSTSPQIHVEQFAISILSTHPEAEWQFRATTDTQPPYNFTDIVPVVNSTGIGSFCLPSMSAPAEFAGHPGVIQVIDNSVDGVLYQCAPVNFVSGANSTLDSACTNATGFTASWTSLESIDGSDSSASGTMASMTGSTTGTASSTASSTESGTGSASSVAAAAIVTGVSGILGGLGLLAAGLAL</sequence>
<dbReference type="Pfam" id="PF20238">
    <property type="entry name" value="BIM1-like_dom"/>
    <property type="match status" value="1"/>
</dbReference>
<dbReference type="GO" id="GO:0098552">
    <property type="term" value="C:side of membrane"/>
    <property type="evidence" value="ECO:0007669"/>
    <property type="project" value="UniProtKB-KW"/>
</dbReference>
<evidence type="ECO:0000256" key="2">
    <source>
        <dbReference type="ARBA" id="ARBA00022475"/>
    </source>
</evidence>
<gene>
    <name evidence="12" type="ORF">B0A55_06360</name>
</gene>
<keyword evidence="13" id="KW-1185">Reference proteome</keyword>
<keyword evidence="5 9" id="KW-0472">Membrane</keyword>
<dbReference type="GO" id="GO:0005886">
    <property type="term" value="C:plasma membrane"/>
    <property type="evidence" value="ECO:0007669"/>
    <property type="project" value="UniProtKB-SubCell"/>
</dbReference>
<dbReference type="InterPro" id="IPR046936">
    <property type="entry name" value="BIM1-like"/>
</dbReference>
<proteinExistence type="predicted"/>
<evidence type="ECO:0000256" key="4">
    <source>
        <dbReference type="ARBA" id="ARBA00022729"/>
    </source>
</evidence>
<reference evidence="12 13" key="1">
    <citation type="submission" date="2017-03" db="EMBL/GenBank/DDBJ databases">
        <title>Genomes of endolithic fungi from Antarctica.</title>
        <authorList>
            <person name="Coleine C."/>
            <person name="Masonjones S."/>
            <person name="Stajich J.E."/>
        </authorList>
    </citation>
    <scope>NUCLEOTIDE SEQUENCE [LARGE SCALE GENOMIC DNA]</scope>
    <source>
        <strain evidence="12 13">CCFEE 5184</strain>
    </source>
</reference>